<dbReference type="SUPFAM" id="SSF53474">
    <property type="entry name" value="alpha/beta-Hydrolases"/>
    <property type="match status" value="1"/>
</dbReference>
<dbReference type="EMBL" id="CAJPVJ010015106">
    <property type="protein sequence ID" value="CAG2175671.1"/>
    <property type="molecule type" value="Genomic_DNA"/>
</dbReference>
<name>A0A7R9QUP5_9ACAR</name>
<dbReference type="InterPro" id="IPR029058">
    <property type="entry name" value="AB_hydrolase_fold"/>
</dbReference>
<gene>
    <name evidence="1" type="ORF">ONB1V03_LOCUS15106</name>
</gene>
<evidence type="ECO:0008006" key="3">
    <source>
        <dbReference type="Google" id="ProtNLM"/>
    </source>
</evidence>
<keyword evidence="2" id="KW-1185">Reference proteome</keyword>
<dbReference type="EMBL" id="OC929931">
    <property type="protein sequence ID" value="CAD7658485.1"/>
    <property type="molecule type" value="Genomic_DNA"/>
</dbReference>
<proteinExistence type="predicted"/>
<organism evidence="1">
    <name type="scientific">Oppiella nova</name>
    <dbReference type="NCBI Taxonomy" id="334625"/>
    <lineage>
        <taxon>Eukaryota</taxon>
        <taxon>Metazoa</taxon>
        <taxon>Ecdysozoa</taxon>
        <taxon>Arthropoda</taxon>
        <taxon>Chelicerata</taxon>
        <taxon>Arachnida</taxon>
        <taxon>Acari</taxon>
        <taxon>Acariformes</taxon>
        <taxon>Sarcoptiformes</taxon>
        <taxon>Oribatida</taxon>
        <taxon>Brachypylina</taxon>
        <taxon>Oppioidea</taxon>
        <taxon>Oppiidae</taxon>
        <taxon>Oppiella</taxon>
    </lineage>
</organism>
<dbReference type="PANTHER" id="PTHR11005">
    <property type="entry name" value="LYSOSOMAL ACID LIPASE-RELATED"/>
    <property type="match status" value="1"/>
</dbReference>
<accession>A0A7R9QUP5</accession>
<sequence length="289" mass="32166">SDDFLLNAPGVLDANGVYTDDNGIITNCTAMNSQSVGSTLSFVLSACGYDVWLGNNRGNRYSDRHILLNPNTEYSQIIRPFIALAPVAYVGAIESIILRLGALLEPLLSSTNIPFFGVSSNKLRTIDRYFGHFFCGNTFFDQFCEIFVFLLCGFDFPNTNVTRIPAIIGHFPDGTSSLILAHLAQRVNNKNFAYYDYGNAKNARLYGQSNPPSYNLAQITSRNIALMTGVNDYLADPTDVDILRSQLTVPIYDDYVIPYTLWNHADYLIGINAGKFMNSRILKILSDFN</sequence>
<protein>
    <recommendedName>
        <fullName evidence="3">Gastric triacylglycerol lipase</fullName>
    </recommendedName>
</protein>
<reference evidence="1" key="1">
    <citation type="submission" date="2020-11" db="EMBL/GenBank/DDBJ databases">
        <authorList>
            <person name="Tran Van P."/>
        </authorList>
    </citation>
    <scope>NUCLEOTIDE SEQUENCE</scope>
</reference>
<evidence type="ECO:0000313" key="1">
    <source>
        <dbReference type="EMBL" id="CAD7658485.1"/>
    </source>
</evidence>
<dbReference type="Gene3D" id="3.40.50.1820">
    <property type="entry name" value="alpha/beta hydrolase"/>
    <property type="match status" value="2"/>
</dbReference>
<evidence type="ECO:0000313" key="2">
    <source>
        <dbReference type="Proteomes" id="UP000728032"/>
    </source>
</evidence>
<dbReference type="OrthoDB" id="6480624at2759"/>
<dbReference type="AlphaFoldDB" id="A0A7R9QUP5"/>
<feature type="non-terminal residue" evidence="1">
    <location>
        <position position="1"/>
    </location>
</feature>
<dbReference type="Proteomes" id="UP000728032">
    <property type="component" value="Unassembled WGS sequence"/>
</dbReference>